<evidence type="ECO:0000313" key="2">
    <source>
        <dbReference type="Proteomes" id="UP000815677"/>
    </source>
</evidence>
<sequence>MAFPQTFDAYVPSDWPKLFAQAKITPTYIPFETLKAIPLDAEHDASKIYAERLTPPRGFAHSSRAYYFSLAILANGYPSNTPGVAQISFEDLVRRLYHTCILHDVGWTTSSEGRTHPANAMSFELHGGIMAYEHLLRDAPTLDDKQRGDIVQSIMLHTSMWPEGASSTTKTLLSLSALFDLFGYDAQGPGRSREESCWRMGTEILEREFVEKPDCLLLHFPGGAEAFIKGVKKEALVPEDEVCA</sequence>
<dbReference type="EMBL" id="DF843160">
    <property type="protein sequence ID" value="GAT47098.1"/>
    <property type="molecule type" value="Genomic_DNA"/>
</dbReference>
<dbReference type="Proteomes" id="UP000815677">
    <property type="component" value="Unassembled WGS sequence"/>
</dbReference>
<proteinExistence type="predicted"/>
<dbReference type="PANTHER" id="PTHR35569">
    <property type="entry name" value="CYANAMIDE HYDRATASE DDI2-RELATED"/>
    <property type="match status" value="1"/>
</dbReference>
<dbReference type="PANTHER" id="PTHR35569:SF1">
    <property type="entry name" value="CYANAMIDE HYDRATASE DDI2-RELATED"/>
    <property type="match status" value="1"/>
</dbReference>
<keyword evidence="2" id="KW-1185">Reference proteome</keyword>
<evidence type="ECO:0008006" key="3">
    <source>
        <dbReference type="Google" id="ProtNLM"/>
    </source>
</evidence>
<protein>
    <recommendedName>
        <fullName evidence="3">HD domain-containing protein</fullName>
    </recommendedName>
</protein>
<name>A0ABQ0L7M7_MYCCL</name>
<evidence type="ECO:0000313" key="1">
    <source>
        <dbReference type="EMBL" id="GAT47098.1"/>
    </source>
</evidence>
<dbReference type="SUPFAM" id="SSF109604">
    <property type="entry name" value="HD-domain/PDEase-like"/>
    <property type="match status" value="1"/>
</dbReference>
<gene>
    <name evidence="1" type="ORF">MCHLO_04579</name>
</gene>
<organism evidence="1 2">
    <name type="scientific">Mycena chlorophos</name>
    <name type="common">Agaric fungus</name>
    <name type="synonym">Agaricus chlorophos</name>
    <dbReference type="NCBI Taxonomy" id="658473"/>
    <lineage>
        <taxon>Eukaryota</taxon>
        <taxon>Fungi</taxon>
        <taxon>Dikarya</taxon>
        <taxon>Basidiomycota</taxon>
        <taxon>Agaricomycotina</taxon>
        <taxon>Agaricomycetes</taxon>
        <taxon>Agaricomycetidae</taxon>
        <taxon>Agaricales</taxon>
        <taxon>Marasmiineae</taxon>
        <taxon>Mycenaceae</taxon>
        <taxon>Mycena</taxon>
    </lineage>
</organism>
<reference evidence="1" key="1">
    <citation type="submission" date="2014-09" db="EMBL/GenBank/DDBJ databases">
        <title>Genome sequence of the luminous mushroom Mycena chlorophos for searching fungal bioluminescence genes.</title>
        <authorList>
            <person name="Tanaka Y."/>
            <person name="Kasuga D."/>
            <person name="Oba Y."/>
            <person name="Hase S."/>
            <person name="Sato K."/>
            <person name="Oba Y."/>
            <person name="Sakakibara Y."/>
        </authorList>
    </citation>
    <scope>NUCLEOTIDE SEQUENCE</scope>
</reference>
<accession>A0ABQ0L7M7</accession>